<keyword evidence="5 9" id="KW-0560">Oxidoreductase</keyword>
<organism evidence="9">
    <name type="scientific">uncultured Solirubrobacteraceae bacterium</name>
    <dbReference type="NCBI Taxonomy" id="1162706"/>
    <lineage>
        <taxon>Bacteria</taxon>
        <taxon>Bacillati</taxon>
        <taxon>Actinomycetota</taxon>
        <taxon>Thermoleophilia</taxon>
        <taxon>Solirubrobacterales</taxon>
        <taxon>Solirubrobacteraceae</taxon>
        <taxon>environmental samples</taxon>
    </lineage>
</organism>
<feature type="domain" description="Alcohol dehydrogenase iron-type/glycerol dehydrogenase GldA" evidence="7">
    <location>
        <begin position="15"/>
        <end position="185"/>
    </location>
</feature>
<evidence type="ECO:0000256" key="1">
    <source>
        <dbReference type="ARBA" id="ARBA00000813"/>
    </source>
</evidence>
<comment type="similarity">
    <text evidence="2">Belongs to the iron-containing alcohol dehydrogenase family. Hydroxyacid-oxoacid transhydrogenase subfamily.</text>
</comment>
<dbReference type="GO" id="GO:0004022">
    <property type="term" value="F:alcohol dehydrogenase (NAD+) activity"/>
    <property type="evidence" value="ECO:0007669"/>
    <property type="project" value="InterPro"/>
</dbReference>
<dbReference type="AlphaFoldDB" id="A0A6J4SB28"/>
<dbReference type="InterPro" id="IPR039697">
    <property type="entry name" value="Alcohol_dehydrogenase_Fe"/>
</dbReference>
<dbReference type="SUPFAM" id="SSF56796">
    <property type="entry name" value="Dehydroquinate synthase-like"/>
    <property type="match status" value="1"/>
</dbReference>
<comment type="catalytic activity">
    <reaction evidence="6">
        <text>4-hydroxybutanoate + 2-oxoglutarate = (R)-2-hydroxyglutarate + succinate semialdehyde</text>
        <dbReference type="Rhea" id="RHEA:24734"/>
        <dbReference type="ChEBI" id="CHEBI:15801"/>
        <dbReference type="ChEBI" id="CHEBI:16724"/>
        <dbReference type="ChEBI" id="CHEBI:16810"/>
        <dbReference type="ChEBI" id="CHEBI:57706"/>
        <dbReference type="EC" id="1.1.99.24"/>
    </reaction>
</comment>
<evidence type="ECO:0000256" key="6">
    <source>
        <dbReference type="ARBA" id="ARBA00049496"/>
    </source>
</evidence>
<dbReference type="CDD" id="cd08190">
    <property type="entry name" value="HOT"/>
    <property type="match status" value="1"/>
</dbReference>
<dbReference type="PANTHER" id="PTHR11496:SF83">
    <property type="entry name" value="HYDROXYACID-OXOACID TRANSHYDROGENASE, MITOCHONDRIAL"/>
    <property type="match status" value="1"/>
</dbReference>
<accession>A0A6J4SB28</accession>
<comment type="catalytic activity">
    <reaction evidence="1">
        <text>(S)-3-hydroxybutanoate + 2-oxoglutarate = (R)-2-hydroxyglutarate + acetoacetate</text>
        <dbReference type="Rhea" id="RHEA:23048"/>
        <dbReference type="ChEBI" id="CHEBI:11047"/>
        <dbReference type="ChEBI" id="CHEBI:13705"/>
        <dbReference type="ChEBI" id="CHEBI:15801"/>
        <dbReference type="ChEBI" id="CHEBI:16810"/>
        <dbReference type="EC" id="1.1.99.24"/>
    </reaction>
</comment>
<name>A0A6J4SB28_9ACTN</name>
<evidence type="ECO:0000256" key="5">
    <source>
        <dbReference type="ARBA" id="ARBA00023002"/>
    </source>
</evidence>
<dbReference type="GO" id="GO:0046872">
    <property type="term" value="F:metal ion binding"/>
    <property type="evidence" value="ECO:0007669"/>
    <property type="project" value="InterPro"/>
</dbReference>
<evidence type="ECO:0000256" key="4">
    <source>
        <dbReference type="ARBA" id="ARBA00022946"/>
    </source>
</evidence>
<dbReference type="GO" id="GO:0047988">
    <property type="term" value="F:hydroxyacid-oxoacid transhydrogenase activity"/>
    <property type="evidence" value="ECO:0007669"/>
    <property type="project" value="UniProtKB-EC"/>
</dbReference>
<dbReference type="InterPro" id="IPR042157">
    <property type="entry name" value="HOT"/>
</dbReference>
<dbReference type="EMBL" id="CADCVS010000196">
    <property type="protein sequence ID" value="CAA9490898.1"/>
    <property type="molecule type" value="Genomic_DNA"/>
</dbReference>
<evidence type="ECO:0000259" key="7">
    <source>
        <dbReference type="Pfam" id="PF00465"/>
    </source>
</evidence>
<proteinExistence type="inferred from homology"/>
<sequence length="425" mass="44592">MAQPETVFTVEATPLKFGPGACAETAWELERLGVARPMVLMDPGVRAAGIADAVLDGLRARGIAHEVYDDIRVEPDEESFARAAAAARDGGHDGFLSIGGGSTIDTAKVANLLSVHGGEVMDYVNAPVGGGRKPPGPLKPHVAVPTTSGSGSEATTVAVLDVRAQGVKSGISHRFLRCTQAVVDPELTRSLPPEVTSSAGLDVVCHAAESFTAREFGLRERPADPADRPPYQGANPVADVWSGRALEYGGRYLRRAVADGNDVEARGAMMLSASLAGIGFGSAGVHVPHACAYPIASHKHAYVPPGYPEDHPFIPHGHSVIVTAPAAFRFTYEAAPERHRRAAELLAGRPIPEGEATAGTLPDVLSSLMRDVGAPSGLAELGYDEADVPALVEGALKQQRLLVIAPREAGPEDLAEIFRASMRNW</sequence>
<dbReference type="Pfam" id="PF00465">
    <property type="entry name" value="Fe-ADH"/>
    <property type="match status" value="1"/>
</dbReference>
<feature type="domain" description="Fe-containing alcohol dehydrogenase-like C-terminal" evidence="8">
    <location>
        <begin position="233"/>
        <end position="422"/>
    </location>
</feature>
<dbReference type="FunFam" id="3.40.50.1970:FF:000003">
    <property type="entry name" value="Alcohol dehydrogenase, iron-containing"/>
    <property type="match status" value="1"/>
</dbReference>
<protein>
    <recommendedName>
        <fullName evidence="3">hydroxyacid-oxoacid transhydrogenase</fullName>
        <ecNumber evidence="3">1.1.99.24</ecNumber>
    </recommendedName>
</protein>
<dbReference type="Pfam" id="PF25137">
    <property type="entry name" value="ADH_Fe_C"/>
    <property type="match status" value="1"/>
</dbReference>
<dbReference type="PANTHER" id="PTHR11496">
    <property type="entry name" value="ALCOHOL DEHYDROGENASE"/>
    <property type="match status" value="1"/>
</dbReference>
<evidence type="ECO:0000313" key="9">
    <source>
        <dbReference type="EMBL" id="CAA9490898.1"/>
    </source>
</evidence>
<dbReference type="InterPro" id="IPR001670">
    <property type="entry name" value="ADH_Fe/GldA"/>
</dbReference>
<reference evidence="9" key="1">
    <citation type="submission" date="2020-02" db="EMBL/GenBank/DDBJ databases">
        <authorList>
            <person name="Meier V. D."/>
        </authorList>
    </citation>
    <scope>NUCLEOTIDE SEQUENCE</scope>
    <source>
        <strain evidence="9">AVDCRST_MAG30</strain>
    </source>
</reference>
<evidence type="ECO:0000256" key="3">
    <source>
        <dbReference type="ARBA" id="ARBA00013182"/>
    </source>
</evidence>
<evidence type="ECO:0000259" key="8">
    <source>
        <dbReference type="Pfam" id="PF25137"/>
    </source>
</evidence>
<gene>
    <name evidence="9" type="ORF">AVDCRST_MAG30-1358</name>
</gene>
<keyword evidence="4" id="KW-0809">Transit peptide</keyword>
<evidence type="ECO:0000256" key="2">
    <source>
        <dbReference type="ARBA" id="ARBA00010005"/>
    </source>
</evidence>
<dbReference type="InterPro" id="IPR056798">
    <property type="entry name" value="ADH_Fe_C"/>
</dbReference>
<dbReference type="EC" id="1.1.99.24" evidence="3"/>
<dbReference type="Gene3D" id="1.20.1090.10">
    <property type="entry name" value="Dehydroquinate synthase-like - alpha domain"/>
    <property type="match status" value="1"/>
</dbReference>
<dbReference type="Gene3D" id="3.40.50.1970">
    <property type="match status" value="1"/>
</dbReference>